<dbReference type="Proteomes" id="UP000827284">
    <property type="component" value="Unassembled WGS sequence"/>
</dbReference>
<accession>A0A9P3H8C8</accession>
<sequence length="378" mass="41800">MAAPALHASRRESLDSELRGELDLALPATPQRDGASDDTLEEQDLDKDRTESETEVQGSNACPSSKKNSKRPRLNFLDLASASARASGQASVMADKVKWDTDATDSEPELRQSRLPKAQLLAKSKKRWMRGQTRLEETSGAPFQVRSLPFQNSPPKSVSTRSVDSRYDSLESGSYNTHMDSTDSEMYDFGGDDDERTDSEPEPTTRRLCIRPEEAIGVFISAASELGSNSLQQCYELEATDEDRTDSDSEPRLGLRPGPLTFSSDIPQQPAWSRFWLLPPMGPMSSALQHEGGDDTDSDVELIALAARRFNEPSVQDVRFGVFEGNGPALRTFFVDISAASFEDPSTATINIPSEQYPEEDESTETDDERGIVKQRYV</sequence>
<feature type="compositionally biased region" description="Acidic residues" evidence="1">
    <location>
        <begin position="357"/>
        <end position="368"/>
    </location>
</feature>
<feature type="compositionally biased region" description="Polar residues" evidence="1">
    <location>
        <begin position="55"/>
        <end position="66"/>
    </location>
</feature>
<evidence type="ECO:0000313" key="2">
    <source>
        <dbReference type="EMBL" id="GJJ71970.1"/>
    </source>
</evidence>
<feature type="compositionally biased region" description="Acidic residues" evidence="1">
    <location>
        <begin position="182"/>
        <end position="201"/>
    </location>
</feature>
<organism evidence="2 3">
    <name type="scientific">Entomortierella parvispora</name>
    <dbReference type="NCBI Taxonomy" id="205924"/>
    <lineage>
        <taxon>Eukaryota</taxon>
        <taxon>Fungi</taxon>
        <taxon>Fungi incertae sedis</taxon>
        <taxon>Mucoromycota</taxon>
        <taxon>Mortierellomycotina</taxon>
        <taxon>Mortierellomycetes</taxon>
        <taxon>Mortierellales</taxon>
        <taxon>Mortierellaceae</taxon>
        <taxon>Entomortierella</taxon>
    </lineage>
</organism>
<feature type="compositionally biased region" description="Basic and acidic residues" evidence="1">
    <location>
        <begin position="9"/>
        <end position="22"/>
    </location>
</feature>
<reference evidence="2" key="2">
    <citation type="journal article" date="2022" name="Microbiol. Resour. Announc.">
        <title>Whole-Genome Sequence of Entomortierella parvispora E1425, a Mucoromycotan Fungus Associated with Burkholderiaceae-Related Endosymbiotic Bacteria.</title>
        <authorList>
            <person name="Herlambang A."/>
            <person name="Guo Y."/>
            <person name="Takashima Y."/>
            <person name="Narisawa K."/>
            <person name="Ohta H."/>
            <person name="Nishizawa T."/>
        </authorList>
    </citation>
    <scope>NUCLEOTIDE SEQUENCE</scope>
    <source>
        <strain evidence="2">E1425</strain>
    </source>
</reference>
<comment type="caution">
    <text evidence="2">The sequence shown here is derived from an EMBL/GenBank/DDBJ whole genome shotgun (WGS) entry which is preliminary data.</text>
</comment>
<feature type="compositionally biased region" description="Acidic residues" evidence="1">
    <location>
        <begin position="36"/>
        <end position="45"/>
    </location>
</feature>
<proteinExistence type="predicted"/>
<dbReference type="AlphaFoldDB" id="A0A9P3H8C8"/>
<feature type="compositionally biased region" description="Polar residues" evidence="1">
    <location>
        <begin position="149"/>
        <end position="162"/>
    </location>
</feature>
<feature type="region of interest" description="Disordered" evidence="1">
    <location>
        <begin position="101"/>
        <end position="204"/>
    </location>
</feature>
<evidence type="ECO:0000313" key="3">
    <source>
        <dbReference type="Proteomes" id="UP000827284"/>
    </source>
</evidence>
<feature type="region of interest" description="Disordered" evidence="1">
    <location>
        <begin position="239"/>
        <end position="264"/>
    </location>
</feature>
<keyword evidence="3" id="KW-1185">Reference proteome</keyword>
<dbReference type="EMBL" id="BQFW01000006">
    <property type="protein sequence ID" value="GJJ71970.1"/>
    <property type="molecule type" value="Genomic_DNA"/>
</dbReference>
<gene>
    <name evidence="2" type="ORF">EMPS_04327</name>
</gene>
<feature type="region of interest" description="Disordered" evidence="1">
    <location>
        <begin position="345"/>
        <end position="378"/>
    </location>
</feature>
<reference evidence="2" key="1">
    <citation type="submission" date="2021-11" db="EMBL/GenBank/DDBJ databases">
        <authorList>
            <person name="Herlambang A."/>
            <person name="Guo Y."/>
            <person name="Takashima Y."/>
            <person name="Nishizawa T."/>
        </authorList>
    </citation>
    <scope>NUCLEOTIDE SEQUENCE</scope>
    <source>
        <strain evidence="2">E1425</strain>
    </source>
</reference>
<protein>
    <submittedName>
        <fullName evidence="2">Uncharacterized protein</fullName>
    </submittedName>
</protein>
<feature type="region of interest" description="Disordered" evidence="1">
    <location>
        <begin position="1"/>
        <end position="73"/>
    </location>
</feature>
<evidence type="ECO:0000256" key="1">
    <source>
        <dbReference type="SAM" id="MobiDB-lite"/>
    </source>
</evidence>
<name>A0A9P3H8C8_9FUNG</name>
<feature type="compositionally biased region" description="Polar residues" evidence="1">
    <location>
        <begin position="345"/>
        <end position="354"/>
    </location>
</feature>